<dbReference type="EMBL" id="SOZD01000001">
    <property type="protein sequence ID" value="TFF26936.1"/>
    <property type="molecule type" value="Genomic_DNA"/>
</dbReference>
<dbReference type="InterPro" id="IPR016181">
    <property type="entry name" value="Acyl_CoA_acyltransferase"/>
</dbReference>
<dbReference type="Pfam" id="PF13673">
    <property type="entry name" value="Acetyltransf_10"/>
    <property type="match status" value="1"/>
</dbReference>
<keyword evidence="2" id="KW-0808">Transferase</keyword>
<comment type="caution">
    <text evidence="2">The sequence shown here is derived from an EMBL/GenBank/DDBJ whole genome shotgun (WGS) entry which is preliminary data.</text>
</comment>
<dbReference type="EMBL" id="SOZD01000005">
    <property type="protein sequence ID" value="TFF20635.1"/>
    <property type="molecule type" value="Genomic_DNA"/>
</dbReference>
<name>A0A4Y8REC1_9HYPH</name>
<dbReference type="PROSITE" id="PS51186">
    <property type="entry name" value="GNAT"/>
    <property type="match status" value="1"/>
</dbReference>
<organism evidence="2 4">
    <name type="scientific">Jiella endophytica</name>
    <dbReference type="NCBI Taxonomy" id="2558362"/>
    <lineage>
        <taxon>Bacteria</taxon>
        <taxon>Pseudomonadati</taxon>
        <taxon>Pseudomonadota</taxon>
        <taxon>Alphaproteobacteria</taxon>
        <taxon>Hyphomicrobiales</taxon>
        <taxon>Aurantimonadaceae</taxon>
        <taxon>Jiella</taxon>
    </lineage>
</organism>
<dbReference type="RefSeq" id="WP_134759052.1">
    <property type="nucleotide sequence ID" value="NZ_SOZD01000001.1"/>
</dbReference>
<dbReference type="OrthoDB" id="9796171at2"/>
<dbReference type="Proteomes" id="UP000298179">
    <property type="component" value="Unassembled WGS sequence"/>
</dbReference>
<dbReference type="AlphaFoldDB" id="A0A4Y8REC1"/>
<dbReference type="GO" id="GO:0016747">
    <property type="term" value="F:acyltransferase activity, transferring groups other than amino-acyl groups"/>
    <property type="evidence" value="ECO:0007669"/>
    <property type="project" value="InterPro"/>
</dbReference>
<evidence type="ECO:0000313" key="3">
    <source>
        <dbReference type="EMBL" id="TFF26936.1"/>
    </source>
</evidence>
<sequence length="157" mass="17753">MAEGEWRWTTFDALSGREVHDLLKLRMDVFVVEQACAFAEIDGRDPEALHLRRFVGGDLAGCLRLFAPQALEHRARIGRIATAAAHRDTGLGHAMMEEALRFCAERFPGAQVDLSAQAHLEGFYRRHGFLPVSKIYLEDDIPHLDMRRPAEPPKDHP</sequence>
<protein>
    <submittedName>
        <fullName evidence="2">GNAT family N-acetyltransferase</fullName>
    </submittedName>
</protein>
<reference evidence="2 4" key="1">
    <citation type="submission" date="2019-03" db="EMBL/GenBank/DDBJ databases">
        <title>Jiella endophytica sp. nov., a novel endophytic bacterium isolated from root of Ficus microcarpa Linn. f.</title>
        <authorList>
            <person name="Tuo L."/>
        </authorList>
    </citation>
    <scope>NUCLEOTIDE SEQUENCE [LARGE SCALE GENOMIC DNA]</scope>
    <source>
        <strain evidence="2 4">CBS5Q-3</strain>
    </source>
</reference>
<dbReference type="Gene3D" id="3.40.630.30">
    <property type="match status" value="1"/>
</dbReference>
<accession>A0A4Y8REC1</accession>
<proteinExistence type="predicted"/>
<evidence type="ECO:0000259" key="1">
    <source>
        <dbReference type="PROSITE" id="PS51186"/>
    </source>
</evidence>
<feature type="domain" description="N-acetyltransferase" evidence="1">
    <location>
        <begin position="9"/>
        <end position="151"/>
    </location>
</feature>
<gene>
    <name evidence="3" type="ORF">E3C22_00145</name>
    <name evidence="2" type="ORF">E3C22_17185</name>
</gene>
<dbReference type="SUPFAM" id="SSF55729">
    <property type="entry name" value="Acyl-CoA N-acyltransferases (Nat)"/>
    <property type="match status" value="1"/>
</dbReference>
<dbReference type="InterPro" id="IPR000182">
    <property type="entry name" value="GNAT_dom"/>
</dbReference>
<dbReference type="CDD" id="cd04301">
    <property type="entry name" value="NAT_SF"/>
    <property type="match status" value="1"/>
</dbReference>
<evidence type="ECO:0000313" key="2">
    <source>
        <dbReference type="EMBL" id="TFF20635.1"/>
    </source>
</evidence>
<evidence type="ECO:0000313" key="4">
    <source>
        <dbReference type="Proteomes" id="UP000298179"/>
    </source>
</evidence>
<keyword evidence="4" id="KW-1185">Reference proteome</keyword>